<name>A0A0A6X3G2_ACTUT</name>
<keyword evidence="2" id="KW-0067">ATP-binding</keyword>
<dbReference type="Proteomes" id="UP000054537">
    <property type="component" value="Unassembled WGS sequence"/>
</dbReference>
<dbReference type="GO" id="GO:0004713">
    <property type="term" value="F:protein tyrosine kinase activity"/>
    <property type="evidence" value="ECO:0007669"/>
    <property type="project" value="TreeGrafter"/>
</dbReference>
<dbReference type="RefSeq" id="WP_043529062.1">
    <property type="nucleotide sequence ID" value="NZ_BAABKU010000010.1"/>
</dbReference>
<dbReference type="eggNOG" id="COG3944">
    <property type="taxonomic scope" value="Bacteria"/>
</dbReference>
<dbReference type="PANTHER" id="PTHR32309">
    <property type="entry name" value="TYROSINE-PROTEIN KINASE"/>
    <property type="match status" value="1"/>
</dbReference>
<dbReference type="NCBIfam" id="TIGR01007">
    <property type="entry name" value="eps_fam"/>
    <property type="match status" value="1"/>
</dbReference>
<comment type="caution">
    <text evidence="3">The sequence shown here is derived from an EMBL/GenBank/DDBJ whole genome shotgun (WGS) entry which is preliminary data.</text>
</comment>
<sequence length="464" mass="49796">MGLRDYLRVARRHWWLLVGSLLIALGVALVVNIRTTPVYAARVTFFFTAPMAEAAELYPASMFSSGRLATYAELLASDEIAVPLANGSGIALTPEEIGERLTAETIADTVLMEVTVEDTDRPRALLLAQRLGVLFKDTVEKLEAEPGKGSAVRVEIVDGPRLEKDLVAPRELNNYALAVMAGLIVGGGSAVLREVSDTTVRSAESLRTLTATQVLARVPEDDTAPTSAGPFVSASASARTEALRQVRTMLQTVAAGTSLKTLAVTSAVPREGRSATVCSLALLFAETGQRVLVVDAELRRPRLARFLGLDGQVGLSGVLGGTATLDQAVQPWGVGLWLLAGGHPPHNPSELLSSPRMTEVVDEVRRRFDVVLFDCPPLLPVTDGEVVAARADGTLLVVRSRRTTNAQVEGAVRALHAVNATLLGCVLNMVPRRDPDAAPSFDEYTAPRQERRRWWGRMSLEVAS</sequence>
<dbReference type="CDD" id="cd05387">
    <property type="entry name" value="BY-kinase"/>
    <property type="match status" value="1"/>
</dbReference>
<dbReference type="eggNOG" id="COG0489">
    <property type="taxonomic scope" value="Bacteria"/>
</dbReference>
<dbReference type="GO" id="GO:0005524">
    <property type="term" value="F:ATP binding"/>
    <property type="evidence" value="ECO:0007669"/>
    <property type="project" value="UniProtKB-KW"/>
</dbReference>
<keyword evidence="3" id="KW-0418">Kinase</keyword>
<dbReference type="InterPro" id="IPR005702">
    <property type="entry name" value="Wzc-like_C"/>
</dbReference>
<protein>
    <submittedName>
        <fullName evidence="3">Protein tyrosine kinase</fullName>
    </submittedName>
</protein>
<evidence type="ECO:0000256" key="2">
    <source>
        <dbReference type="ARBA" id="ARBA00022840"/>
    </source>
</evidence>
<evidence type="ECO:0000313" key="3">
    <source>
        <dbReference type="EMBL" id="KHD74652.1"/>
    </source>
</evidence>
<keyword evidence="1" id="KW-0547">Nucleotide-binding</keyword>
<dbReference type="InterPro" id="IPR050445">
    <property type="entry name" value="Bact_polysacc_biosynth/exp"/>
</dbReference>
<organism evidence="3 4">
    <name type="scientific">Actinoplanes utahensis</name>
    <dbReference type="NCBI Taxonomy" id="1869"/>
    <lineage>
        <taxon>Bacteria</taxon>
        <taxon>Bacillati</taxon>
        <taxon>Actinomycetota</taxon>
        <taxon>Actinomycetes</taxon>
        <taxon>Micromonosporales</taxon>
        <taxon>Micromonosporaceae</taxon>
        <taxon>Actinoplanes</taxon>
    </lineage>
</organism>
<proteinExistence type="predicted"/>
<gene>
    <name evidence="3" type="ORF">MB27_27565</name>
</gene>
<evidence type="ECO:0000313" key="4">
    <source>
        <dbReference type="Proteomes" id="UP000054537"/>
    </source>
</evidence>
<dbReference type="Gene3D" id="3.40.50.300">
    <property type="entry name" value="P-loop containing nucleotide triphosphate hydrolases"/>
    <property type="match status" value="1"/>
</dbReference>
<dbReference type="STRING" id="1869.MB27_27565"/>
<dbReference type="EMBL" id="JRTT01000039">
    <property type="protein sequence ID" value="KHD74652.1"/>
    <property type="molecule type" value="Genomic_DNA"/>
</dbReference>
<dbReference type="InterPro" id="IPR027417">
    <property type="entry name" value="P-loop_NTPase"/>
</dbReference>
<keyword evidence="3" id="KW-0808">Transferase</keyword>
<dbReference type="OrthoDB" id="9812433at2"/>
<dbReference type="SUPFAM" id="SSF52540">
    <property type="entry name" value="P-loop containing nucleoside triphosphate hydrolases"/>
    <property type="match status" value="1"/>
</dbReference>
<accession>A0A0A6X3G2</accession>
<evidence type="ECO:0000256" key="1">
    <source>
        <dbReference type="ARBA" id="ARBA00022741"/>
    </source>
</evidence>
<keyword evidence="4" id="KW-1185">Reference proteome</keyword>
<dbReference type="AlphaFoldDB" id="A0A0A6X3G2"/>
<dbReference type="PANTHER" id="PTHR32309:SF13">
    <property type="entry name" value="FERRIC ENTEROBACTIN TRANSPORT PROTEIN FEPE"/>
    <property type="match status" value="1"/>
</dbReference>
<dbReference type="GO" id="GO:0005886">
    <property type="term" value="C:plasma membrane"/>
    <property type="evidence" value="ECO:0007669"/>
    <property type="project" value="TreeGrafter"/>
</dbReference>
<reference evidence="3 4" key="1">
    <citation type="submission" date="2014-10" db="EMBL/GenBank/DDBJ databases">
        <title>Draft genome sequence of Actinoplanes utahensis NRRL 12052.</title>
        <authorList>
            <person name="Velasco-Bucheli B."/>
            <person name="del Cerro C."/>
            <person name="Hormigo D."/>
            <person name="Garcia J.L."/>
            <person name="Acebal C."/>
            <person name="Arroyo M."/>
            <person name="de la Mata I."/>
        </authorList>
    </citation>
    <scope>NUCLEOTIDE SEQUENCE [LARGE SCALE GENOMIC DNA]</scope>
    <source>
        <strain evidence="3 4">NRRL 12052</strain>
    </source>
</reference>